<evidence type="ECO:0000256" key="1">
    <source>
        <dbReference type="SAM" id="Phobius"/>
    </source>
</evidence>
<proteinExistence type="predicted"/>
<protein>
    <submittedName>
        <fullName evidence="3">Uncharacterized protein</fullName>
    </submittedName>
</protein>
<dbReference type="KEGG" id="pspc:Strain318_001140"/>
<feature type="transmembrane region" description="Helical" evidence="1">
    <location>
        <begin position="91"/>
        <end position="108"/>
    </location>
</feature>
<feature type="transmembrane region" description="Helical" evidence="1">
    <location>
        <begin position="59"/>
        <end position="79"/>
    </location>
</feature>
<accession>A0AA49JTR4</accession>
<sequence>MPMPSIPFRKRLRAAAQNAVLWGAGFFTASLALMTARLFLGFSPEGIGFLDGVGMAIRIGVWGGICGTAFSIAVGLRFTGRRLAEIRRLPFTLGSAVGIGLFVPLALQTLRLLGGEGLLPWSDITDDAIFTGLFGGIAGGLTLTLAQIADRVLPPGVRSEEELLLRNADAAIAAAELERARTSTREAAR</sequence>
<dbReference type="AlphaFoldDB" id="A0AA49JZ60"/>
<feature type="transmembrane region" description="Helical" evidence="1">
    <location>
        <begin position="20"/>
        <end position="39"/>
    </location>
</feature>
<evidence type="ECO:0000313" key="3">
    <source>
        <dbReference type="EMBL" id="WKW14782.1"/>
    </source>
</evidence>
<dbReference type="Proteomes" id="UP001229955">
    <property type="component" value="Chromosome"/>
</dbReference>
<evidence type="ECO:0000313" key="4">
    <source>
        <dbReference type="Proteomes" id="UP001229955"/>
    </source>
</evidence>
<organism evidence="3 4">
    <name type="scientific">Pseudogemmatithrix spongiicola</name>
    <dbReference type="NCBI Taxonomy" id="3062599"/>
    <lineage>
        <taxon>Bacteria</taxon>
        <taxon>Pseudomonadati</taxon>
        <taxon>Gemmatimonadota</taxon>
        <taxon>Gemmatimonadia</taxon>
        <taxon>Gemmatimonadales</taxon>
        <taxon>Gemmatimonadaceae</taxon>
        <taxon>Pseudogemmatithrix</taxon>
    </lineage>
</organism>
<reference evidence="3" key="1">
    <citation type="submission" date="2023-07" db="EMBL/GenBank/DDBJ databases">
        <authorList>
            <person name="Haufschild T."/>
            <person name="Kallscheuer N."/>
            <person name="Hammer J."/>
            <person name="Kohn T."/>
            <person name="Kabuu M."/>
            <person name="Jogler M."/>
            <person name="Wohfarth N."/>
            <person name="Heuer A."/>
            <person name="Rohde M."/>
            <person name="van Teeseling M.C.F."/>
            <person name="Jogler C."/>
        </authorList>
    </citation>
    <scope>NUCLEOTIDE SEQUENCE</scope>
    <source>
        <strain evidence="2">Strain 138</strain>
        <strain evidence="3">Strain 318</strain>
    </source>
</reference>
<keyword evidence="1" id="KW-0812">Transmembrane</keyword>
<keyword evidence="1" id="KW-1133">Transmembrane helix</keyword>
<gene>
    <name evidence="2" type="ORF">Strain138_001140</name>
    <name evidence="3" type="ORF">Strain318_001140</name>
</gene>
<keyword evidence="1" id="KW-0472">Membrane</keyword>
<evidence type="ECO:0000313" key="2">
    <source>
        <dbReference type="EMBL" id="WKW11872.1"/>
    </source>
</evidence>
<accession>A0AA49JZ60</accession>
<keyword evidence="4" id="KW-1185">Reference proteome</keyword>
<feature type="transmembrane region" description="Helical" evidence="1">
    <location>
        <begin position="128"/>
        <end position="149"/>
    </location>
</feature>
<name>A0AA49JZ60_9BACT</name>
<dbReference type="RefSeq" id="WP_367887557.1">
    <property type="nucleotide sequence ID" value="NZ_CP130612.1"/>
</dbReference>
<dbReference type="EMBL" id="CP130613">
    <property type="protein sequence ID" value="WKW14782.1"/>
    <property type="molecule type" value="Genomic_DNA"/>
</dbReference>
<dbReference type="EMBL" id="CP130612">
    <property type="protein sequence ID" value="WKW11872.1"/>
    <property type="molecule type" value="Genomic_DNA"/>
</dbReference>